<dbReference type="InterPro" id="IPR006553">
    <property type="entry name" value="Leu-rich_rpt_Cys-con_subtyp"/>
</dbReference>
<sequence>MWKVFDNSGNGPFITGASYPNPKKSSLCLSFGQNVDVYFPSRKRICVTVPFECFEQKKQPSIEVLPDECLFEVFRRLPSGQERSACACVSKRWLTLLSSIRRDETLASKPNLPSKAEEGSNGVAEDEAQDIEGEGYLTRSLDGKKATDVRLAAIAVGTATHGGLGKLSIRGNHPCRGVTDAGLKAIARGCPSLRDLSLWNVSSVGDEGLAEIAHGCPLLEKLDLCQCPAITDKSLLDIAKNCPNLTSLTIDSCPNIGNESLQAVGRYCPNLKLVAVKNCPLIGDKGIAGLFSSAGHVLTKVKLQALNISDISLAVIGHYGIAVTDLALGGLQNVNERGFWVMGNGQGLQKLKSLTINACNGVSDLGLEVLCKGCPNLKLFCLKKCAALSDNGLVAFIKASVSLEDLQLEECHRITQAGFFGILLNCGKKLKALSLVNCFGVRDLTYGCPLVAPCNSLQSLAIRNCPGVGNATIAVVGRLCHRLTHLELSGLLDITDEGLIPLVQSCVASLVDVNLRGCINVTDKSVSAIAELHGGTLESLIIDGCRHVTDATLAEISNSCWLLNELDVSKCGITDSGIATLASAVQLSLQILSLSGCPLVSDKSLPFLHELGQNLQGLNIQHCCGISSTTVDVLVEQLWSCDILS</sequence>
<gene>
    <name evidence="3" type="primary">EBF1_2</name>
    <name evidence="3" type="ORF">HAX54_011772</name>
</gene>
<dbReference type="EMBL" id="JACEIK010001673">
    <property type="protein sequence ID" value="MCD7471369.1"/>
    <property type="molecule type" value="Genomic_DNA"/>
</dbReference>
<dbReference type="Pfam" id="PF00646">
    <property type="entry name" value="F-box"/>
    <property type="match status" value="1"/>
</dbReference>
<dbReference type="InterPro" id="IPR001810">
    <property type="entry name" value="F-box_dom"/>
</dbReference>
<keyword evidence="4" id="KW-1185">Reference proteome</keyword>
<dbReference type="InterPro" id="IPR057207">
    <property type="entry name" value="FBXL15_LRR"/>
</dbReference>
<dbReference type="CDD" id="cd22159">
    <property type="entry name" value="F-box_AtTIR1-like"/>
    <property type="match status" value="1"/>
</dbReference>
<dbReference type="Gene3D" id="3.80.10.10">
    <property type="entry name" value="Ribonuclease Inhibitor"/>
    <property type="match status" value="3"/>
</dbReference>
<dbReference type="InterPro" id="IPR036047">
    <property type="entry name" value="F-box-like_dom_sf"/>
</dbReference>
<dbReference type="SMART" id="SM00367">
    <property type="entry name" value="LRR_CC"/>
    <property type="match status" value="15"/>
</dbReference>
<organism evidence="3 4">
    <name type="scientific">Datura stramonium</name>
    <name type="common">Jimsonweed</name>
    <name type="synonym">Common thornapple</name>
    <dbReference type="NCBI Taxonomy" id="4076"/>
    <lineage>
        <taxon>Eukaryota</taxon>
        <taxon>Viridiplantae</taxon>
        <taxon>Streptophyta</taxon>
        <taxon>Embryophyta</taxon>
        <taxon>Tracheophyta</taxon>
        <taxon>Spermatophyta</taxon>
        <taxon>Magnoliopsida</taxon>
        <taxon>eudicotyledons</taxon>
        <taxon>Gunneridae</taxon>
        <taxon>Pentapetalae</taxon>
        <taxon>asterids</taxon>
        <taxon>lamiids</taxon>
        <taxon>Solanales</taxon>
        <taxon>Solanaceae</taxon>
        <taxon>Solanoideae</taxon>
        <taxon>Datureae</taxon>
        <taxon>Datura</taxon>
    </lineage>
</organism>
<evidence type="ECO:0000313" key="3">
    <source>
        <dbReference type="EMBL" id="MCD7471369.1"/>
    </source>
</evidence>
<evidence type="ECO:0000313" key="4">
    <source>
        <dbReference type="Proteomes" id="UP000823775"/>
    </source>
</evidence>
<proteinExistence type="predicted"/>
<dbReference type="PANTHER" id="PTHR13318">
    <property type="entry name" value="PARTNER OF PAIRED, ISOFORM B-RELATED"/>
    <property type="match status" value="1"/>
</dbReference>
<dbReference type="InterPro" id="IPR032675">
    <property type="entry name" value="LRR_dom_sf"/>
</dbReference>
<feature type="region of interest" description="Disordered" evidence="1">
    <location>
        <begin position="108"/>
        <end position="129"/>
    </location>
</feature>
<protein>
    <submittedName>
        <fullName evidence="3">Transcription factor COE1</fullName>
    </submittedName>
</protein>
<evidence type="ECO:0000256" key="1">
    <source>
        <dbReference type="SAM" id="MobiDB-lite"/>
    </source>
</evidence>
<dbReference type="Pfam" id="PF25372">
    <property type="entry name" value="DUF7885"/>
    <property type="match status" value="2"/>
</dbReference>
<dbReference type="SUPFAM" id="SSF52047">
    <property type="entry name" value="RNI-like"/>
    <property type="match status" value="2"/>
</dbReference>
<name>A0ABS8TLF0_DATST</name>
<dbReference type="SMART" id="SM00256">
    <property type="entry name" value="FBOX"/>
    <property type="match status" value="1"/>
</dbReference>
<dbReference type="SUPFAM" id="SSF81383">
    <property type="entry name" value="F-box domain"/>
    <property type="match status" value="1"/>
</dbReference>
<dbReference type="Proteomes" id="UP000823775">
    <property type="component" value="Unassembled WGS sequence"/>
</dbReference>
<comment type="caution">
    <text evidence="3">The sequence shown here is derived from an EMBL/GenBank/DDBJ whole genome shotgun (WGS) entry which is preliminary data.</text>
</comment>
<feature type="domain" description="F-box" evidence="2">
    <location>
        <begin position="65"/>
        <end position="106"/>
    </location>
</feature>
<dbReference type="InterPro" id="IPR001611">
    <property type="entry name" value="Leu-rich_rpt"/>
</dbReference>
<reference evidence="3 4" key="1">
    <citation type="journal article" date="2021" name="BMC Genomics">
        <title>Datura genome reveals duplications of psychoactive alkaloid biosynthetic genes and high mutation rate following tissue culture.</title>
        <authorList>
            <person name="Rajewski A."/>
            <person name="Carter-House D."/>
            <person name="Stajich J."/>
            <person name="Litt A."/>
        </authorList>
    </citation>
    <scope>NUCLEOTIDE SEQUENCE [LARGE SCALE GENOMIC DNA]</scope>
    <source>
        <strain evidence="3">AR-01</strain>
    </source>
</reference>
<accession>A0ABS8TLF0</accession>
<dbReference type="Pfam" id="PF13516">
    <property type="entry name" value="LRR_6"/>
    <property type="match status" value="1"/>
</dbReference>
<evidence type="ECO:0000259" key="2">
    <source>
        <dbReference type="SMART" id="SM00256"/>
    </source>
</evidence>